<dbReference type="SUPFAM" id="SSF53850">
    <property type="entry name" value="Periplasmic binding protein-like II"/>
    <property type="match status" value="1"/>
</dbReference>
<dbReference type="PANTHER" id="PTHR43649">
    <property type="entry name" value="ARABINOSE-BINDING PROTEIN-RELATED"/>
    <property type="match status" value="1"/>
</dbReference>
<dbReference type="PANTHER" id="PTHR43649:SF11">
    <property type="entry name" value="ABC TRANSPORTER SUBSTRATE-BINDING PROTEIN YESO-RELATED"/>
    <property type="match status" value="1"/>
</dbReference>
<name>A0ABR9X4S1_9RHOB</name>
<feature type="chain" id="PRO_5046108928" evidence="3">
    <location>
        <begin position="25"/>
        <end position="421"/>
    </location>
</feature>
<keyword evidence="5" id="KW-1185">Reference proteome</keyword>
<dbReference type="EMBL" id="JADFFK010000012">
    <property type="protein sequence ID" value="MBE9638495.1"/>
    <property type="molecule type" value="Genomic_DNA"/>
</dbReference>
<evidence type="ECO:0000256" key="2">
    <source>
        <dbReference type="ARBA" id="ARBA00008520"/>
    </source>
</evidence>
<comment type="subcellular location">
    <subcellularLocation>
        <location evidence="1">Periplasm</location>
    </subcellularLocation>
</comment>
<reference evidence="4 5" key="1">
    <citation type="journal article" date="2021" name="Int. J. Syst. Evol. Microbiol.">
        <title>Salipiger mangrovisoli sp. nov., isolated from mangrove soil and the proposal for the reclassification of Paraphaeobacter pallidus as Salipiger pallidus comb. nov.</title>
        <authorList>
            <person name="Du J."/>
            <person name="Liu Y."/>
            <person name="Pei T."/>
            <person name="Deng M.R."/>
            <person name="Zhu H."/>
        </authorList>
    </citation>
    <scope>NUCLEOTIDE SEQUENCE [LARGE SCALE GENOMIC DNA]</scope>
    <source>
        <strain evidence="4 5">6D45A</strain>
    </source>
</reference>
<comment type="similarity">
    <text evidence="2">Belongs to the bacterial solute-binding protein 1 family.</text>
</comment>
<dbReference type="Gene3D" id="3.40.190.10">
    <property type="entry name" value="Periplasmic binding protein-like II"/>
    <property type="match status" value="2"/>
</dbReference>
<comment type="caution">
    <text evidence="4">The sequence shown here is derived from an EMBL/GenBank/DDBJ whole genome shotgun (WGS) entry which is preliminary data.</text>
</comment>
<sequence>MKKSIKTALLASALLPCALSAANAADLRMSWWGGDSRHVATQEALKACGAKYGHTIAPEFTGFAGYLEKLTTQMAGGTEADIMQVNWPWLPLFSRDGTGFADLKDMGGVDLSQYPQTDLDGVTVKDHVQGIPVSTTGRVFFFNTTTLEEAGLGAPTTWDEFFGAAEALRKKEGEDYRLFNAVSESAQLLVSLAVTQKTGKDLVDPETNRVAWTPEELVEGINFYQRMVDTGAIQSRQDEAAEGNVKLYEKTAWAEGKIAGSYEWDSTYFKFSDPLAEGEVLTAVPMVKFEDAVTEGVYRKPSMLLSISKHSKNPEAAAEILNCLVNEPEGIDALGDTRGLPASKVALERLQAAGAIKPELLKAHEIMMASEGPAVSPFNEHPELRATFVDTLEEFAYGQVSAEEAAAYIIDGANDVLSQFD</sequence>
<feature type="signal peptide" evidence="3">
    <location>
        <begin position="1"/>
        <end position="24"/>
    </location>
</feature>
<evidence type="ECO:0000256" key="3">
    <source>
        <dbReference type="SAM" id="SignalP"/>
    </source>
</evidence>
<proteinExistence type="inferred from homology"/>
<organism evidence="4 5">
    <name type="scientific">Salipiger mangrovisoli</name>
    <dbReference type="NCBI Taxonomy" id="2865933"/>
    <lineage>
        <taxon>Bacteria</taxon>
        <taxon>Pseudomonadati</taxon>
        <taxon>Pseudomonadota</taxon>
        <taxon>Alphaproteobacteria</taxon>
        <taxon>Rhodobacterales</taxon>
        <taxon>Roseobacteraceae</taxon>
        <taxon>Salipiger</taxon>
    </lineage>
</organism>
<dbReference type="InterPro" id="IPR006059">
    <property type="entry name" value="SBP"/>
</dbReference>
<evidence type="ECO:0000256" key="1">
    <source>
        <dbReference type="ARBA" id="ARBA00004418"/>
    </source>
</evidence>
<protein>
    <submittedName>
        <fullName evidence="4">Carbohydrate ABC transporter substrate-binding protein</fullName>
    </submittedName>
</protein>
<gene>
    <name evidence="4" type="ORF">IQ782_16700</name>
</gene>
<dbReference type="Pfam" id="PF01547">
    <property type="entry name" value="SBP_bac_1"/>
    <property type="match status" value="1"/>
</dbReference>
<dbReference type="InterPro" id="IPR050490">
    <property type="entry name" value="Bact_solute-bd_prot1"/>
</dbReference>
<evidence type="ECO:0000313" key="5">
    <source>
        <dbReference type="Proteomes" id="UP000607796"/>
    </source>
</evidence>
<dbReference type="RefSeq" id="WP_194135791.1">
    <property type="nucleotide sequence ID" value="NZ_JADFFK010000012.1"/>
</dbReference>
<dbReference type="Proteomes" id="UP000607796">
    <property type="component" value="Unassembled WGS sequence"/>
</dbReference>
<evidence type="ECO:0000313" key="4">
    <source>
        <dbReference type="EMBL" id="MBE9638495.1"/>
    </source>
</evidence>
<accession>A0ABR9X4S1</accession>
<keyword evidence="3" id="KW-0732">Signal</keyword>